<dbReference type="Proteomes" id="UP000035553">
    <property type="component" value="Unassembled WGS sequence"/>
</dbReference>
<organism evidence="1 2">
    <name type="scientific">Sporolactobacillus inulinus CASD</name>
    <dbReference type="NCBI Taxonomy" id="1069536"/>
    <lineage>
        <taxon>Bacteria</taxon>
        <taxon>Bacillati</taxon>
        <taxon>Bacillota</taxon>
        <taxon>Bacilli</taxon>
        <taxon>Bacillales</taxon>
        <taxon>Sporolactobacillaceae</taxon>
        <taxon>Sporolactobacillus</taxon>
    </lineage>
</organism>
<comment type="caution">
    <text evidence="1">The sequence shown here is derived from an EMBL/GenBank/DDBJ whole genome shotgun (WGS) entry which is preliminary data.</text>
</comment>
<sequence length="123" mass="14363">MSIIEKKQTEISAYQNEKKPLLIVFKGFSREELVNEPNKFFTISVNATISDLIAARNELLIEVIDKRSQQNNMSWCTFEEYITVTKEIGIGNFYSVIILKNNLYDSQYPYDQTLESIFVSYKE</sequence>
<gene>
    <name evidence="1" type="ORF">SINU_10425</name>
</gene>
<dbReference type="EMBL" id="AFVQ02000141">
    <property type="protein sequence ID" value="KLI02005.1"/>
    <property type="molecule type" value="Genomic_DNA"/>
</dbReference>
<evidence type="ECO:0000313" key="1">
    <source>
        <dbReference type="EMBL" id="KLI02005.1"/>
    </source>
</evidence>
<protein>
    <submittedName>
        <fullName evidence="1">Uncharacterized protein</fullName>
    </submittedName>
</protein>
<feature type="non-terminal residue" evidence="1">
    <location>
        <position position="123"/>
    </location>
</feature>
<evidence type="ECO:0000313" key="2">
    <source>
        <dbReference type="Proteomes" id="UP000035553"/>
    </source>
</evidence>
<keyword evidence="2" id="KW-1185">Reference proteome</keyword>
<name>A0A0U1QMI1_9BACL</name>
<proteinExistence type="predicted"/>
<accession>A0A0U1QMI1</accession>
<reference evidence="1 2" key="1">
    <citation type="journal article" date="2011" name="J. Bacteriol.">
        <title>Draft genome sequence of Sporolactobacillus inulinus strain CASD, an efficient D-lactic acid-producing bacterium with high-concentration lactate tolerance capability.</title>
        <authorList>
            <person name="Yu B."/>
            <person name="Su F."/>
            <person name="Wang L."/>
            <person name="Xu K."/>
            <person name="Zhao B."/>
            <person name="Xu P."/>
        </authorList>
    </citation>
    <scope>NUCLEOTIDE SEQUENCE [LARGE SCALE GENOMIC DNA]</scope>
    <source>
        <strain evidence="1 2">CASD</strain>
    </source>
</reference>
<dbReference type="AlphaFoldDB" id="A0A0U1QMI1"/>